<name>A0AAW0G040_9APHY</name>
<feature type="region of interest" description="Disordered" evidence="1">
    <location>
        <begin position="1"/>
        <end position="125"/>
    </location>
</feature>
<reference evidence="2 3" key="1">
    <citation type="submission" date="2022-09" db="EMBL/GenBank/DDBJ databases">
        <authorList>
            <person name="Palmer J.M."/>
        </authorList>
    </citation>
    <scope>NUCLEOTIDE SEQUENCE [LARGE SCALE GENOMIC DNA]</scope>
    <source>
        <strain evidence="2 3">DSM 7382</strain>
    </source>
</reference>
<feature type="compositionally biased region" description="Basic residues" evidence="1">
    <location>
        <begin position="75"/>
        <end position="89"/>
    </location>
</feature>
<keyword evidence="3" id="KW-1185">Reference proteome</keyword>
<evidence type="ECO:0000313" key="2">
    <source>
        <dbReference type="EMBL" id="KAK7682981.1"/>
    </source>
</evidence>
<organism evidence="2 3">
    <name type="scientific">Cerrena zonata</name>
    <dbReference type="NCBI Taxonomy" id="2478898"/>
    <lineage>
        <taxon>Eukaryota</taxon>
        <taxon>Fungi</taxon>
        <taxon>Dikarya</taxon>
        <taxon>Basidiomycota</taxon>
        <taxon>Agaricomycotina</taxon>
        <taxon>Agaricomycetes</taxon>
        <taxon>Polyporales</taxon>
        <taxon>Cerrenaceae</taxon>
        <taxon>Cerrena</taxon>
    </lineage>
</organism>
<feature type="compositionally biased region" description="Basic and acidic residues" evidence="1">
    <location>
        <begin position="57"/>
        <end position="68"/>
    </location>
</feature>
<gene>
    <name evidence="2" type="ORF">QCA50_014014</name>
</gene>
<sequence>MPKSSLQSAEGKSSGPLKQDLPASNKEPITAEQNAVTENKPPSKKISIQTPDLNQENETKEESIHDDNNTSNPSKSKRKKKRSKAKNKPNTKNQDNLDPPNSKAVSQAVAPAPLRSTNSPLSPRKQAIMRYKKSDDKMNEHNFFSEVKENMKKRSPPATHNYDEDDKYSTILAQQNMEERYWKIFINSEDYNEIQKLENTLNNVVQYRNLYYGPNDLKLKESKEIEDSTNSNPALTINEKPAELQIQSTKNNVPIVSSLVNDSSSNKYSFNNKNLAVFAEIPDSPPSAPISPQPIIEEEYTSFNLLASDYQKTPLAPPLPAFENHPERLLNKQKSMNSITSAMASFDVNGPSHPTNTDPSTILDKLHNKKVINPSRSTAIKPHNQQHPLSNSFTLNNSSPQQFFNDGAYKNILELHQPKPTKIHKSPNLHSHDQAIQKLQHAHRMEETKSDSSMDSLLDEYEEHLSTSLDFYIGTI</sequence>
<accession>A0AAW0G040</accession>
<protein>
    <submittedName>
        <fullName evidence="2">Uncharacterized protein</fullName>
    </submittedName>
</protein>
<dbReference type="EMBL" id="JASBNA010000033">
    <property type="protein sequence ID" value="KAK7682981.1"/>
    <property type="molecule type" value="Genomic_DNA"/>
</dbReference>
<feature type="compositionally biased region" description="Polar residues" evidence="1">
    <location>
        <begin position="1"/>
        <end position="11"/>
    </location>
</feature>
<evidence type="ECO:0000313" key="3">
    <source>
        <dbReference type="Proteomes" id="UP001385951"/>
    </source>
</evidence>
<evidence type="ECO:0000256" key="1">
    <source>
        <dbReference type="SAM" id="MobiDB-lite"/>
    </source>
</evidence>
<comment type="caution">
    <text evidence="2">The sequence shown here is derived from an EMBL/GenBank/DDBJ whole genome shotgun (WGS) entry which is preliminary data.</text>
</comment>
<dbReference type="AlphaFoldDB" id="A0AAW0G040"/>
<dbReference type="Proteomes" id="UP001385951">
    <property type="component" value="Unassembled WGS sequence"/>
</dbReference>
<feature type="compositionally biased region" description="Polar residues" evidence="1">
    <location>
        <begin position="46"/>
        <end position="56"/>
    </location>
</feature>
<proteinExistence type="predicted"/>